<evidence type="ECO:0000256" key="10">
    <source>
        <dbReference type="SAM" id="MobiDB-lite"/>
    </source>
</evidence>
<reference evidence="11" key="1">
    <citation type="submission" date="2020-05" db="EMBL/GenBank/DDBJ databases">
        <title>Phylogenomic resolution of chytrid fungi.</title>
        <authorList>
            <person name="Stajich J.E."/>
            <person name="Amses K."/>
            <person name="Simmons R."/>
            <person name="Seto K."/>
            <person name="Myers J."/>
            <person name="Bonds A."/>
            <person name="Quandt C.A."/>
            <person name="Barry K."/>
            <person name="Liu P."/>
            <person name="Grigoriev I."/>
            <person name="Longcore J.E."/>
            <person name="James T.Y."/>
        </authorList>
    </citation>
    <scope>NUCLEOTIDE SEQUENCE</scope>
    <source>
        <strain evidence="11">JEL0513</strain>
    </source>
</reference>
<proteinExistence type="predicted"/>
<organism evidence="11 12">
    <name type="scientific">Physocladia obscura</name>
    <dbReference type="NCBI Taxonomy" id="109957"/>
    <lineage>
        <taxon>Eukaryota</taxon>
        <taxon>Fungi</taxon>
        <taxon>Fungi incertae sedis</taxon>
        <taxon>Chytridiomycota</taxon>
        <taxon>Chytridiomycota incertae sedis</taxon>
        <taxon>Chytridiomycetes</taxon>
        <taxon>Chytridiales</taxon>
        <taxon>Chytriomycetaceae</taxon>
        <taxon>Physocladia</taxon>
    </lineage>
</organism>
<evidence type="ECO:0000256" key="9">
    <source>
        <dbReference type="ARBA" id="ARBA00023180"/>
    </source>
</evidence>
<dbReference type="Pfam" id="PF00560">
    <property type="entry name" value="LRR_1"/>
    <property type="match status" value="2"/>
</dbReference>
<dbReference type="GO" id="GO:0016020">
    <property type="term" value="C:membrane"/>
    <property type="evidence" value="ECO:0007669"/>
    <property type="project" value="UniProtKB-SubCell"/>
</dbReference>
<dbReference type="FunFam" id="3.80.10.10:FF:000383">
    <property type="entry name" value="Leucine-rich repeat receptor protein kinase EMS1"/>
    <property type="match status" value="1"/>
</dbReference>
<keyword evidence="7" id="KW-1133">Transmembrane helix</keyword>
<dbReference type="SUPFAM" id="SSF52058">
    <property type="entry name" value="L domain-like"/>
    <property type="match status" value="1"/>
</dbReference>
<evidence type="ECO:0000256" key="3">
    <source>
        <dbReference type="ARBA" id="ARBA00022614"/>
    </source>
</evidence>
<dbReference type="GO" id="GO:0009791">
    <property type="term" value="P:post-embryonic development"/>
    <property type="evidence" value="ECO:0007669"/>
    <property type="project" value="UniProtKB-ARBA"/>
</dbReference>
<keyword evidence="4" id="KW-0812">Transmembrane</keyword>
<sequence length="333" mass="36184">MLKPAADGDAAGDPAAAERGGGVRAAARVPAHRRVRAQRGVPLLPGNRLWVGARWPRVVAWGCAQLAGCVPASVARLRLRLRVLCLDHNALAAQLGLQAGLVCLNLSNNKLRGNIPSELGALAPLKFLFLDQNLLDGNIPSAIGRLASLEKLFLDKNNLSGSIPASIGNLKNLHSLNLSHNCLHGNIPVQLADLPNLHFCKLANNNLDGPIPPQLGHLSKLQAFYVNNNSLSGEIPASLGNLWQFNFSHNAFSGRVPVQLRNFSFINYFSVAGNPLLDKRVDSALADNERLWLFLSDQGFYTEKSVRGEKSEVEKGRQNKVEKDESDTRRSVK</sequence>
<dbReference type="GO" id="GO:0006952">
    <property type="term" value="P:defense response"/>
    <property type="evidence" value="ECO:0007669"/>
    <property type="project" value="UniProtKB-ARBA"/>
</dbReference>
<feature type="region of interest" description="Disordered" evidence="10">
    <location>
        <begin position="1"/>
        <end position="25"/>
    </location>
</feature>
<dbReference type="PANTHER" id="PTHR48059:SF30">
    <property type="entry name" value="OS06G0587000 PROTEIN"/>
    <property type="match status" value="1"/>
</dbReference>
<evidence type="ECO:0000256" key="2">
    <source>
        <dbReference type="ARBA" id="ARBA00004196"/>
    </source>
</evidence>
<dbReference type="InterPro" id="IPR001611">
    <property type="entry name" value="Leu-rich_rpt"/>
</dbReference>
<accession>A0AAD5XG86</accession>
<dbReference type="GO" id="GO:0051707">
    <property type="term" value="P:response to other organism"/>
    <property type="evidence" value="ECO:0007669"/>
    <property type="project" value="UniProtKB-ARBA"/>
</dbReference>
<evidence type="ECO:0000256" key="7">
    <source>
        <dbReference type="ARBA" id="ARBA00022989"/>
    </source>
</evidence>
<evidence type="ECO:0000256" key="8">
    <source>
        <dbReference type="ARBA" id="ARBA00023136"/>
    </source>
</evidence>
<dbReference type="PANTHER" id="PTHR48059">
    <property type="entry name" value="POLYGALACTURONASE INHIBITOR 1"/>
    <property type="match status" value="1"/>
</dbReference>
<keyword evidence="8" id="KW-0472">Membrane</keyword>
<keyword evidence="3" id="KW-0433">Leucine-rich repeat</keyword>
<comment type="subcellular location">
    <subcellularLocation>
        <location evidence="2">Cell envelope</location>
    </subcellularLocation>
    <subcellularLocation>
        <location evidence="1">Membrane</location>
        <topology evidence="1">Single-pass membrane protein</topology>
    </subcellularLocation>
</comment>
<dbReference type="Pfam" id="PF13855">
    <property type="entry name" value="LRR_8"/>
    <property type="match status" value="1"/>
</dbReference>
<evidence type="ECO:0000313" key="12">
    <source>
        <dbReference type="Proteomes" id="UP001211907"/>
    </source>
</evidence>
<evidence type="ECO:0000313" key="11">
    <source>
        <dbReference type="EMBL" id="KAJ3135975.1"/>
    </source>
</evidence>
<name>A0AAD5XG86_9FUNG</name>
<keyword evidence="9" id="KW-0325">Glycoprotein</keyword>
<feature type="region of interest" description="Disordered" evidence="10">
    <location>
        <begin position="305"/>
        <end position="333"/>
    </location>
</feature>
<keyword evidence="12" id="KW-1185">Reference proteome</keyword>
<evidence type="ECO:0000256" key="1">
    <source>
        <dbReference type="ARBA" id="ARBA00004167"/>
    </source>
</evidence>
<evidence type="ECO:0000256" key="4">
    <source>
        <dbReference type="ARBA" id="ARBA00022692"/>
    </source>
</evidence>
<comment type="caution">
    <text evidence="11">The sequence shown here is derived from an EMBL/GenBank/DDBJ whole genome shotgun (WGS) entry which is preliminary data.</text>
</comment>
<keyword evidence="6" id="KW-0677">Repeat</keyword>
<protein>
    <submittedName>
        <fullName evidence="11">Uncharacterized protein</fullName>
    </submittedName>
</protein>
<dbReference type="Gene3D" id="3.80.10.10">
    <property type="entry name" value="Ribonuclease Inhibitor"/>
    <property type="match status" value="1"/>
</dbReference>
<gene>
    <name evidence="11" type="ORF">HK100_002106</name>
</gene>
<dbReference type="InterPro" id="IPR051848">
    <property type="entry name" value="PGIP"/>
</dbReference>
<keyword evidence="5" id="KW-0732">Signal</keyword>
<evidence type="ECO:0000256" key="6">
    <source>
        <dbReference type="ARBA" id="ARBA00022737"/>
    </source>
</evidence>
<dbReference type="FunFam" id="3.80.10.10:FF:000453">
    <property type="entry name" value="Leucine-rich receptor-like protein kinase family protein"/>
    <property type="match status" value="1"/>
</dbReference>
<evidence type="ECO:0000256" key="5">
    <source>
        <dbReference type="ARBA" id="ARBA00022729"/>
    </source>
</evidence>
<dbReference type="EMBL" id="JADGJH010000148">
    <property type="protein sequence ID" value="KAJ3135975.1"/>
    <property type="molecule type" value="Genomic_DNA"/>
</dbReference>
<dbReference type="Proteomes" id="UP001211907">
    <property type="component" value="Unassembled WGS sequence"/>
</dbReference>
<dbReference type="InterPro" id="IPR032675">
    <property type="entry name" value="LRR_dom_sf"/>
</dbReference>
<dbReference type="AlphaFoldDB" id="A0AAD5XG86"/>